<keyword evidence="2" id="KW-1185">Reference proteome</keyword>
<name>A0A2T5MKT0_9GAMM</name>
<dbReference type="Proteomes" id="UP000244248">
    <property type="component" value="Unassembled WGS sequence"/>
</dbReference>
<protein>
    <submittedName>
        <fullName evidence="1">Uncharacterized protein</fullName>
    </submittedName>
</protein>
<dbReference type="EMBL" id="QANS01000001">
    <property type="protein sequence ID" value="PTU33187.1"/>
    <property type="molecule type" value="Genomic_DNA"/>
</dbReference>
<gene>
    <name evidence="1" type="ORF">CJD38_03545</name>
</gene>
<reference evidence="1 2" key="1">
    <citation type="submission" date="2018-04" db="EMBL/GenBank/DDBJ databases">
        <title>Novel species isolated from glacier.</title>
        <authorList>
            <person name="Liu Q."/>
            <person name="Xin Y.-H."/>
        </authorList>
    </citation>
    <scope>NUCLEOTIDE SEQUENCE [LARGE SCALE GENOMIC DNA]</scope>
    <source>
        <strain evidence="1 2">GT1R17</strain>
    </source>
</reference>
<dbReference type="OrthoDB" id="7324894at2"/>
<evidence type="ECO:0000313" key="1">
    <source>
        <dbReference type="EMBL" id="PTU33187.1"/>
    </source>
</evidence>
<dbReference type="AlphaFoldDB" id="A0A2T5MKT0"/>
<organism evidence="1 2">
    <name type="scientific">Stenotrophobium rhamnosiphilum</name>
    <dbReference type="NCBI Taxonomy" id="2029166"/>
    <lineage>
        <taxon>Bacteria</taxon>
        <taxon>Pseudomonadati</taxon>
        <taxon>Pseudomonadota</taxon>
        <taxon>Gammaproteobacteria</taxon>
        <taxon>Nevskiales</taxon>
        <taxon>Nevskiaceae</taxon>
        <taxon>Stenotrophobium</taxon>
    </lineage>
</organism>
<sequence length="402" mass="43767">MLSLPKYLLTLAAVFLALTLPLAAFNLCTDPFSVFSQLKAGPQPIQADTSTRMAKPYAMRVYRPDCLILGNSRAEVGYRAAELPGCQRPYNAAVANGHLYEARRHLQHALALGSVHQVLLALDLETFTSPELTAPGFSEPRLAVNAKDQMQLFPAGELVGLALGYDASHRSLLLRTQKRQLAAISANGDRNPESLQAIAVMNSSRDLDQRMQEQFAFIGTLLMTGPAFDIHTGRGAGAMAEYQKILAICAANKISLRVVINPMHATLHDYLRHLGMQPAYLAWKHQLAATTATAALKQDVQLWDFGKLNALTTEKFELHQTGTMMTGYLEPSHFRSVIGDRAMRQVYAGQSSGIENFGERLTDASVGDDAGYLRAVAAWSAANPEIDVAVAKMAKKAGSQKD</sequence>
<proteinExistence type="predicted"/>
<comment type="caution">
    <text evidence="1">The sequence shown here is derived from an EMBL/GenBank/DDBJ whole genome shotgun (WGS) entry which is preliminary data.</text>
</comment>
<evidence type="ECO:0000313" key="2">
    <source>
        <dbReference type="Proteomes" id="UP000244248"/>
    </source>
</evidence>
<dbReference type="RefSeq" id="WP_107938896.1">
    <property type="nucleotide sequence ID" value="NZ_QANS01000001.1"/>
</dbReference>
<accession>A0A2T5MKT0</accession>